<feature type="region of interest" description="Disordered" evidence="1">
    <location>
        <begin position="20"/>
        <end position="107"/>
    </location>
</feature>
<evidence type="ECO:0000256" key="2">
    <source>
        <dbReference type="SAM" id="SignalP"/>
    </source>
</evidence>
<protein>
    <submittedName>
        <fullName evidence="3">SurA N-terminal domain-containing protein</fullName>
    </submittedName>
</protein>
<proteinExistence type="predicted"/>
<organism evidence="3 4">
    <name type="scientific">Brevibacterium salitolerans</name>
    <dbReference type="NCBI Taxonomy" id="1403566"/>
    <lineage>
        <taxon>Bacteria</taxon>
        <taxon>Bacillati</taxon>
        <taxon>Actinomycetota</taxon>
        <taxon>Actinomycetes</taxon>
        <taxon>Micrococcales</taxon>
        <taxon>Brevibacteriaceae</taxon>
        <taxon>Brevibacterium</taxon>
    </lineage>
</organism>
<feature type="signal peptide" evidence="2">
    <location>
        <begin position="1"/>
        <end position="19"/>
    </location>
</feature>
<dbReference type="EMBL" id="BAAAPZ010000017">
    <property type="protein sequence ID" value="GAA2103834.1"/>
    <property type="molecule type" value="Genomic_DNA"/>
</dbReference>
<accession>A0ABN2X2N9</accession>
<dbReference type="InterPro" id="IPR027304">
    <property type="entry name" value="Trigger_fact/SurA_dom_sf"/>
</dbReference>
<comment type="caution">
    <text evidence="3">The sequence shown here is derived from an EMBL/GenBank/DDBJ whole genome shotgun (WGS) entry which is preliminary data.</text>
</comment>
<reference evidence="3 4" key="1">
    <citation type="journal article" date="2019" name="Int. J. Syst. Evol. Microbiol.">
        <title>The Global Catalogue of Microorganisms (GCM) 10K type strain sequencing project: providing services to taxonomists for standard genome sequencing and annotation.</title>
        <authorList>
            <consortium name="The Broad Institute Genomics Platform"/>
            <consortium name="The Broad Institute Genome Sequencing Center for Infectious Disease"/>
            <person name="Wu L."/>
            <person name="Ma J."/>
        </authorList>
    </citation>
    <scope>NUCLEOTIDE SEQUENCE [LARGE SCALE GENOMIC DNA]</scope>
    <source>
        <strain evidence="3 4">JCM 15900</strain>
    </source>
</reference>
<evidence type="ECO:0000313" key="4">
    <source>
        <dbReference type="Proteomes" id="UP001500984"/>
    </source>
</evidence>
<dbReference type="Pfam" id="PF13624">
    <property type="entry name" value="SurA_N_3"/>
    <property type="match status" value="1"/>
</dbReference>
<gene>
    <name evidence="3" type="ORF">GCM10009823_28040</name>
</gene>
<dbReference type="PROSITE" id="PS51257">
    <property type="entry name" value="PROKAR_LIPOPROTEIN"/>
    <property type="match status" value="1"/>
</dbReference>
<keyword evidence="2" id="KW-0732">Signal</keyword>
<dbReference type="InterPro" id="IPR050245">
    <property type="entry name" value="PrsA_foldase"/>
</dbReference>
<dbReference type="RefSeq" id="WP_344337910.1">
    <property type="nucleotide sequence ID" value="NZ_BAAAPZ010000017.1"/>
</dbReference>
<evidence type="ECO:0000313" key="3">
    <source>
        <dbReference type="EMBL" id="GAA2103834.1"/>
    </source>
</evidence>
<feature type="compositionally biased region" description="Polar residues" evidence="1">
    <location>
        <begin position="87"/>
        <end position="97"/>
    </location>
</feature>
<dbReference type="Proteomes" id="UP001500984">
    <property type="component" value="Unassembled WGS sequence"/>
</dbReference>
<sequence length="261" mass="27580">MRTAPTLVALAAAGLVALAGCGSGGDQPEQDGSAQAESAPAGQEGAAPDGGAEGQPQVPQADLEGVPEVVAEVNGEEISREEFTKNYEGQLQQSAMQSGGEEVDQDTLKKQVAQMLVDNRLLTQAAEDAGIEPTEKDVEDTLEDIAAQNGMGSADEVVSALSEQGISEDKIREDAASQFRVNTYVQQEGDIKEPTEEELRTQYDGYVEQMQSGGGAQQSQVPPFEEIRDQLAQEMVTQQQNAAAQEIVKGLGEDADVTINL</sequence>
<dbReference type="PANTHER" id="PTHR47245:SF2">
    <property type="entry name" value="PEPTIDYL-PROLYL CIS-TRANS ISOMERASE HP_0175-RELATED"/>
    <property type="match status" value="1"/>
</dbReference>
<feature type="chain" id="PRO_5045944009" evidence="2">
    <location>
        <begin position="20"/>
        <end position="261"/>
    </location>
</feature>
<dbReference type="SUPFAM" id="SSF109998">
    <property type="entry name" value="Triger factor/SurA peptide-binding domain-like"/>
    <property type="match status" value="1"/>
</dbReference>
<dbReference type="Gene3D" id="1.10.4030.10">
    <property type="entry name" value="Porin chaperone SurA, peptide-binding domain"/>
    <property type="match status" value="1"/>
</dbReference>
<dbReference type="PANTHER" id="PTHR47245">
    <property type="entry name" value="PEPTIDYLPROLYL ISOMERASE"/>
    <property type="match status" value="1"/>
</dbReference>
<name>A0ABN2X2N9_9MICO</name>
<keyword evidence="4" id="KW-1185">Reference proteome</keyword>
<evidence type="ECO:0000256" key="1">
    <source>
        <dbReference type="SAM" id="MobiDB-lite"/>
    </source>
</evidence>